<evidence type="ECO:0000259" key="1">
    <source>
        <dbReference type="Pfam" id="PF01789"/>
    </source>
</evidence>
<keyword evidence="3" id="KW-1185">Reference proteome</keyword>
<evidence type="ECO:0000313" key="3">
    <source>
        <dbReference type="Proteomes" id="UP000017836"/>
    </source>
</evidence>
<dbReference type="PANTHER" id="PTHR31407">
    <property type="match status" value="1"/>
</dbReference>
<dbReference type="STRING" id="13333.W1PEK3"/>
<dbReference type="OMA" id="EINAYMF"/>
<evidence type="ECO:0000313" key="2">
    <source>
        <dbReference type="EMBL" id="ERN06066.1"/>
    </source>
</evidence>
<dbReference type="GO" id="GO:0009654">
    <property type="term" value="C:photosystem II oxygen evolving complex"/>
    <property type="evidence" value="ECO:0007669"/>
    <property type="project" value="InterPro"/>
</dbReference>
<dbReference type="HOGENOM" id="CLU_1112629_0_0_1"/>
<name>W1PEK3_AMBTC</name>
<dbReference type="GO" id="GO:0048564">
    <property type="term" value="P:photosystem I assembly"/>
    <property type="evidence" value="ECO:0000318"/>
    <property type="project" value="GO_Central"/>
</dbReference>
<sequence>MITVADIVEKDDEIAMALQVDDINAYSFLYPVQLPSKKFTFKWVESRKPERYSSAAPLSPDARQRIVSERVDMIDNVVISVSIGPPNSRFLKSKDKNTWNAKDVADALLSDKSSLRITTGQRMAESSVLDAHRTDVDGEPYWYYEYIIRKSPTKSAQDTNLYRQYLASTAERDGYLYSLSASTLSKQWNVGPTETQSGWVQIEVNRDPMAVNGPSLDQTSFVPSIYQAEGAPALSKPAIALARPGAARRS</sequence>
<dbReference type="GO" id="GO:0005509">
    <property type="term" value="F:calcium ion binding"/>
    <property type="evidence" value="ECO:0007669"/>
    <property type="project" value="InterPro"/>
</dbReference>
<protein>
    <recommendedName>
        <fullName evidence="1">PsbP C-terminal domain-containing protein</fullName>
    </recommendedName>
</protein>
<dbReference type="InterPro" id="IPR016123">
    <property type="entry name" value="Mog1/PsbP_a/b/a-sand"/>
</dbReference>
<dbReference type="Pfam" id="PF01789">
    <property type="entry name" value="PsbP"/>
    <property type="match status" value="1"/>
</dbReference>
<dbReference type="GO" id="GO:0009535">
    <property type="term" value="C:chloroplast thylakoid membrane"/>
    <property type="evidence" value="ECO:0000318"/>
    <property type="project" value="GO_Central"/>
</dbReference>
<dbReference type="Gene3D" id="3.40.1000.10">
    <property type="entry name" value="Mog1/PsbP, alpha/beta/alpha sandwich"/>
    <property type="match status" value="1"/>
</dbReference>
<organism evidence="2 3">
    <name type="scientific">Amborella trichopoda</name>
    <dbReference type="NCBI Taxonomy" id="13333"/>
    <lineage>
        <taxon>Eukaryota</taxon>
        <taxon>Viridiplantae</taxon>
        <taxon>Streptophyta</taxon>
        <taxon>Embryophyta</taxon>
        <taxon>Tracheophyta</taxon>
        <taxon>Spermatophyta</taxon>
        <taxon>Magnoliopsida</taxon>
        <taxon>Amborellales</taxon>
        <taxon>Amborellaceae</taxon>
        <taxon>Amborella</taxon>
    </lineage>
</organism>
<dbReference type="SUPFAM" id="SSF55724">
    <property type="entry name" value="Mog1p/PsbP-like"/>
    <property type="match status" value="1"/>
</dbReference>
<dbReference type="Gramene" id="ERN06066">
    <property type="protein sequence ID" value="ERN06066"/>
    <property type="gene ID" value="AMTR_s00142p00088550"/>
</dbReference>
<proteinExistence type="predicted"/>
<dbReference type="AlphaFoldDB" id="W1PEK3"/>
<dbReference type="eggNOG" id="ENOG502QTGE">
    <property type="taxonomic scope" value="Eukaryota"/>
</dbReference>
<reference evidence="3" key="1">
    <citation type="journal article" date="2013" name="Science">
        <title>The Amborella genome and the evolution of flowering plants.</title>
        <authorList>
            <consortium name="Amborella Genome Project"/>
        </authorList>
    </citation>
    <scope>NUCLEOTIDE SEQUENCE [LARGE SCALE GENOMIC DNA]</scope>
</reference>
<dbReference type="Proteomes" id="UP000017836">
    <property type="component" value="Unassembled WGS sequence"/>
</dbReference>
<dbReference type="PANTHER" id="PTHR31407:SF7">
    <property type="entry name" value="PSBP DOMAIN-CONTAINING PROTEIN 5, CHLOROPLASTIC"/>
    <property type="match status" value="1"/>
</dbReference>
<accession>W1PEK3</accession>
<gene>
    <name evidence="2" type="ORF">AMTR_s00142p00088550</name>
</gene>
<dbReference type="GO" id="GO:0019898">
    <property type="term" value="C:extrinsic component of membrane"/>
    <property type="evidence" value="ECO:0007669"/>
    <property type="project" value="InterPro"/>
</dbReference>
<feature type="domain" description="PsbP C-terminal" evidence="1">
    <location>
        <begin position="21"/>
        <end position="189"/>
    </location>
</feature>
<dbReference type="EMBL" id="KI393933">
    <property type="protein sequence ID" value="ERN06066.1"/>
    <property type="molecule type" value="Genomic_DNA"/>
</dbReference>
<dbReference type="InterPro" id="IPR002683">
    <property type="entry name" value="PsbP_C"/>
</dbReference>